<proteinExistence type="inferred from homology"/>
<dbReference type="Pfam" id="PF00999">
    <property type="entry name" value="Na_H_Exchanger"/>
    <property type="match status" value="1"/>
</dbReference>
<evidence type="ECO:0000256" key="2">
    <source>
        <dbReference type="ARBA" id="ARBA00022448"/>
    </source>
</evidence>
<evidence type="ECO:0000256" key="3">
    <source>
        <dbReference type="ARBA" id="ARBA00022449"/>
    </source>
</evidence>
<evidence type="ECO:0000256" key="10">
    <source>
        <dbReference type="ARBA" id="ARBA00023201"/>
    </source>
</evidence>
<keyword evidence="2 11" id="KW-0813">Transport</keyword>
<keyword evidence="8 11" id="KW-0406">Ion transport</keyword>
<feature type="transmembrane region" description="Helical" evidence="13">
    <location>
        <begin position="120"/>
        <end position="141"/>
    </location>
</feature>
<feature type="transmembrane region" description="Helical" evidence="13">
    <location>
        <begin position="406"/>
        <end position="424"/>
    </location>
</feature>
<dbReference type="EMBL" id="JANCYU010000072">
    <property type="protein sequence ID" value="KAK4528934.1"/>
    <property type="molecule type" value="Genomic_DNA"/>
</dbReference>
<dbReference type="GO" id="GO:0000139">
    <property type="term" value="C:Golgi membrane"/>
    <property type="evidence" value="ECO:0007669"/>
    <property type="project" value="UniProtKB-SubCell"/>
</dbReference>
<feature type="transmembrane region" description="Helical" evidence="13">
    <location>
        <begin position="357"/>
        <end position="386"/>
    </location>
</feature>
<evidence type="ECO:0000256" key="1">
    <source>
        <dbReference type="ARBA" id="ARBA00004653"/>
    </source>
</evidence>
<dbReference type="GO" id="GO:0005886">
    <property type="term" value="C:plasma membrane"/>
    <property type="evidence" value="ECO:0007669"/>
    <property type="project" value="TreeGrafter"/>
</dbReference>
<feature type="compositionally biased region" description="Polar residues" evidence="12">
    <location>
        <begin position="574"/>
        <end position="591"/>
    </location>
</feature>
<dbReference type="NCBIfam" id="TIGR00840">
    <property type="entry name" value="b_cpa1"/>
    <property type="match status" value="1"/>
</dbReference>
<keyword evidence="16" id="KW-1185">Reference proteome</keyword>
<feature type="domain" description="Cation/H+ exchanger transmembrane" evidence="14">
    <location>
        <begin position="140"/>
        <end position="531"/>
    </location>
</feature>
<comment type="similarity">
    <text evidence="11">Belongs to the monovalent cation:proton antiporter 1 (CPA1) transporter (TC 2.A.36) family.</text>
</comment>
<dbReference type="GO" id="GO:0098719">
    <property type="term" value="P:sodium ion import across plasma membrane"/>
    <property type="evidence" value="ECO:0007669"/>
    <property type="project" value="TreeGrafter"/>
</dbReference>
<evidence type="ECO:0000256" key="11">
    <source>
        <dbReference type="RuleBase" id="RU003722"/>
    </source>
</evidence>
<feature type="region of interest" description="Disordered" evidence="12">
    <location>
        <begin position="550"/>
        <end position="634"/>
    </location>
</feature>
<evidence type="ECO:0000256" key="13">
    <source>
        <dbReference type="SAM" id="Phobius"/>
    </source>
</evidence>
<evidence type="ECO:0000256" key="12">
    <source>
        <dbReference type="SAM" id="MobiDB-lite"/>
    </source>
</evidence>
<name>A0AAV9INJ4_9RHOD</name>
<accession>A0AAV9INJ4</accession>
<evidence type="ECO:0000313" key="15">
    <source>
        <dbReference type="EMBL" id="KAK4528934.1"/>
    </source>
</evidence>
<feature type="transmembrane region" description="Helical" evidence="13">
    <location>
        <begin position="474"/>
        <end position="494"/>
    </location>
</feature>
<feature type="transmembrane region" description="Helical" evidence="13">
    <location>
        <begin position="506"/>
        <end position="530"/>
    </location>
</feature>
<gene>
    <name evidence="15" type="ORF">GAYE_SCF67G6883</name>
</gene>
<feature type="transmembrane region" description="Helical" evidence="13">
    <location>
        <begin position="153"/>
        <end position="171"/>
    </location>
</feature>
<dbReference type="InterPro" id="IPR018422">
    <property type="entry name" value="Cation/H_exchanger_CPA1"/>
</dbReference>
<evidence type="ECO:0000256" key="9">
    <source>
        <dbReference type="ARBA" id="ARBA00023136"/>
    </source>
</evidence>
<evidence type="ECO:0000256" key="5">
    <source>
        <dbReference type="ARBA" id="ARBA00022989"/>
    </source>
</evidence>
<keyword evidence="9 13" id="KW-0472">Membrane</keyword>
<evidence type="ECO:0000259" key="14">
    <source>
        <dbReference type="Pfam" id="PF00999"/>
    </source>
</evidence>
<feature type="transmembrane region" description="Helical" evidence="13">
    <location>
        <begin position="68"/>
        <end position="87"/>
    </location>
</feature>
<keyword evidence="5 13" id="KW-1133">Transmembrane helix</keyword>
<dbReference type="PRINTS" id="PR01084">
    <property type="entry name" value="NAHEXCHNGR"/>
</dbReference>
<feature type="transmembrane region" description="Helical" evidence="13">
    <location>
        <begin position="253"/>
        <end position="274"/>
    </location>
</feature>
<keyword evidence="6" id="KW-0333">Golgi apparatus</keyword>
<reference evidence="15 16" key="1">
    <citation type="submission" date="2022-07" db="EMBL/GenBank/DDBJ databases">
        <title>Genome-wide signatures of adaptation to extreme environments.</title>
        <authorList>
            <person name="Cho C.H."/>
            <person name="Yoon H.S."/>
        </authorList>
    </citation>
    <scope>NUCLEOTIDE SEQUENCE [LARGE SCALE GENOMIC DNA]</scope>
    <source>
        <strain evidence="15 16">108.79 E11</strain>
    </source>
</reference>
<dbReference type="GO" id="GO:0015385">
    <property type="term" value="F:sodium:proton antiporter activity"/>
    <property type="evidence" value="ECO:0007669"/>
    <property type="project" value="InterPro"/>
</dbReference>
<evidence type="ECO:0000256" key="4">
    <source>
        <dbReference type="ARBA" id="ARBA00022692"/>
    </source>
</evidence>
<feature type="compositionally biased region" description="Polar residues" evidence="12">
    <location>
        <begin position="752"/>
        <end position="762"/>
    </location>
</feature>
<sequence>MGKPFGLIARHFRKFKMDRERSLSALDSLQQTWSEQYAGLRSRFPSLSLDEFRQLLYERGRRTSRSTLAIVFLSLVCFSLVVALWSVEGIGRAKCPECNCGAEGQGGEAVQVATDEAEKAVGFGLTVSGLTLLLCIFSTYFILQNHFTALPDCIAYVFLGILVGGMIRVFARDAVGFVNQALPSQVQFFLFVLPPIIFEAGYSLNKSDFFAQSGSIFVFAVIGTFVSAVVFGVLLWLMGIIHASFTLTFWEALSFGALISAVDPVATIAVFNALKVNKTLHFLVFGESVLNDAVAIVLYHVFSSMIVSDGSSSITPFLEFIEIFFGSAAIGFMNAAVGALLLKYTNLFRYPTLESSLYFMLAFFPYLLCEGVGLSGIMGVLSNGVFLAHYAHPNLSPIGQISSQQAFKMIAFLAETFVFVYLGLALTTFRLSWQPLLVLWGIIFTLVSRAFNIFPLSWILNRYRADKISMKNQFIMWFSGLRGAIAFALSLNFPTQGTDGGEVRRAIISTTLSIVLFTVIVLGGGTMPLLRLLRVEGADSAETDVVHSRFIENHEEEEEEQDERREHPDATDSLHYQQSYMLRKNNNNPTREQGDEEEETNSTRYWIEEAPEEDDSSSHPSRNRPLPNASSLGFPSTNFGRSFGIFQYIDNYYLKPCFRVAHTRTGEATERALRRIASTRGRYLTPHEIGSYLEAAAEEVAPSCPPSPPSLQEEQTLWFVKQPQDTLSSRTNNNNNNNNDNDDNHHDDKYIASTNSSSSLWM</sequence>
<protein>
    <recommendedName>
        <fullName evidence="11">Sodium/hydrogen exchanger</fullName>
    </recommendedName>
</protein>
<evidence type="ECO:0000256" key="8">
    <source>
        <dbReference type="ARBA" id="ARBA00023065"/>
    </source>
</evidence>
<feature type="transmembrane region" description="Helical" evidence="13">
    <location>
        <begin position="281"/>
        <end position="303"/>
    </location>
</feature>
<dbReference type="AlphaFoldDB" id="A0AAV9INJ4"/>
<feature type="region of interest" description="Disordered" evidence="12">
    <location>
        <begin position="725"/>
        <end position="762"/>
    </location>
</feature>
<feature type="transmembrane region" description="Helical" evidence="13">
    <location>
        <begin position="216"/>
        <end position="241"/>
    </location>
</feature>
<feature type="transmembrane region" description="Helical" evidence="13">
    <location>
        <begin position="436"/>
        <end position="454"/>
    </location>
</feature>
<dbReference type="GO" id="GO:0051453">
    <property type="term" value="P:regulation of intracellular pH"/>
    <property type="evidence" value="ECO:0007669"/>
    <property type="project" value="TreeGrafter"/>
</dbReference>
<keyword evidence="4 11" id="KW-0812">Transmembrane</keyword>
<dbReference type="PANTHER" id="PTHR10110">
    <property type="entry name" value="SODIUM/HYDROGEN EXCHANGER"/>
    <property type="match status" value="1"/>
</dbReference>
<keyword evidence="10 11" id="KW-0739">Sodium transport</keyword>
<organism evidence="15 16">
    <name type="scientific">Galdieria yellowstonensis</name>
    <dbReference type="NCBI Taxonomy" id="3028027"/>
    <lineage>
        <taxon>Eukaryota</taxon>
        <taxon>Rhodophyta</taxon>
        <taxon>Bangiophyceae</taxon>
        <taxon>Galdieriales</taxon>
        <taxon>Galdieriaceae</taxon>
        <taxon>Galdieria</taxon>
    </lineage>
</organism>
<comment type="subcellular location">
    <subcellularLocation>
        <location evidence="1">Golgi apparatus membrane</location>
        <topology evidence="1">Multi-pass membrane protein</topology>
    </subcellularLocation>
</comment>
<dbReference type="InterPro" id="IPR006153">
    <property type="entry name" value="Cation/H_exchanger_TM"/>
</dbReference>
<feature type="compositionally biased region" description="Basic and acidic residues" evidence="12">
    <location>
        <begin position="562"/>
        <end position="572"/>
    </location>
</feature>
<feature type="transmembrane region" description="Helical" evidence="13">
    <location>
        <begin position="186"/>
        <end position="204"/>
    </location>
</feature>
<keyword evidence="7" id="KW-0915">Sodium</keyword>
<dbReference type="Proteomes" id="UP001300502">
    <property type="component" value="Unassembled WGS sequence"/>
</dbReference>
<evidence type="ECO:0000256" key="6">
    <source>
        <dbReference type="ARBA" id="ARBA00023034"/>
    </source>
</evidence>
<keyword evidence="3 11" id="KW-0050">Antiport</keyword>
<feature type="transmembrane region" description="Helical" evidence="13">
    <location>
        <begin position="323"/>
        <end position="345"/>
    </location>
</feature>
<dbReference type="PANTHER" id="PTHR10110:SF191">
    <property type="entry name" value="SODIUM_HYDROGEN EXCHANGER 8"/>
    <property type="match status" value="1"/>
</dbReference>
<evidence type="ECO:0000256" key="7">
    <source>
        <dbReference type="ARBA" id="ARBA00023053"/>
    </source>
</evidence>
<dbReference type="InterPro" id="IPR004709">
    <property type="entry name" value="NaH_exchanger"/>
</dbReference>
<comment type="caution">
    <text evidence="15">The sequence shown here is derived from an EMBL/GenBank/DDBJ whole genome shotgun (WGS) entry which is preliminary data.</text>
</comment>
<dbReference type="Gene3D" id="6.10.140.1330">
    <property type="match status" value="1"/>
</dbReference>
<dbReference type="GO" id="GO:0015386">
    <property type="term" value="F:potassium:proton antiporter activity"/>
    <property type="evidence" value="ECO:0007669"/>
    <property type="project" value="TreeGrafter"/>
</dbReference>
<evidence type="ECO:0000313" key="16">
    <source>
        <dbReference type="Proteomes" id="UP001300502"/>
    </source>
</evidence>